<feature type="transmembrane region" description="Helical" evidence="1">
    <location>
        <begin position="90"/>
        <end position="110"/>
    </location>
</feature>
<feature type="transmembrane region" description="Helical" evidence="1">
    <location>
        <begin position="30"/>
        <end position="48"/>
    </location>
</feature>
<accession>A0A089ZG29</accession>
<protein>
    <submittedName>
        <fullName evidence="2">Uncharacterized protein</fullName>
    </submittedName>
</protein>
<dbReference type="Proteomes" id="UP000029661">
    <property type="component" value="Chromosome"/>
</dbReference>
<evidence type="ECO:0000313" key="3">
    <source>
        <dbReference type="Proteomes" id="UP000029661"/>
    </source>
</evidence>
<gene>
    <name evidence="2" type="ORF">BRM9_2337</name>
</gene>
<evidence type="ECO:0000256" key="1">
    <source>
        <dbReference type="SAM" id="Phobius"/>
    </source>
</evidence>
<dbReference type="KEGG" id="mfc:BRM9_2337"/>
<dbReference type="STRING" id="2162.BRM9_2337"/>
<reference evidence="2 3" key="1">
    <citation type="submission" date="2013-12" db="EMBL/GenBank/DDBJ databases">
        <title>The complete genome sequence of Methanobacterium sp. BRM9.</title>
        <authorList>
            <consortium name="Pastoral Greenhouse Gas Research Consortium"/>
            <person name="Kelly W.J."/>
            <person name="Leahy S.C."/>
            <person name="Perry R."/>
            <person name="Li D."/>
            <person name="Altermann E."/>
            <person name="Lambie S.C."/>
            <person name="Attwood G.T."/>
        </authorList>
    </citation>
    <scope>NUCLEOTIDE SEQUENCE [LARGE SCALE GENOMIC DNA]</scope>
    <source>
        <strain evidence="2 3">BRM9</strain>
    </source>
</reference>
<dbReference type="RefSeq" id="WP_048085838.1">
    <property type="nucleotide sequence ID" value="NZ_CP006933.1"/>
</dbReference>
<sequence length="118" mass="13723">MKTGSMIEIIIGSIFTVFGLLPLFLYGELISNMAIMLGGILLIIIGIFRNKGYFNKNYFMAIFSVIALWGLMLLYIYLFRTNEYLESTNIFYFQMLLFILLVIFFGRAYILRLKKGNL</sequence>
<feature type="transmembrane region" description="Helical" evidence="1">
    <location>
        <begin position="60"/>
        <end position="78"/>
    </location>
</feature>
<keyword evidence="1" id="KW-0472">Membrane</keyword>
<proteinExistence type="predicted"/>
<keyword evidence="1" id="KW-1133">Transmembrane helix</keyword>
<dbReference type="GeneID" id="69042510"/>
<organism evidence="2 3">
    <name type="scientific">Methanobacterium formicicum</name>
    <dbReference type="NCBI Taxonomy" id="2162"/>
    <lineage>
        <taxon>Archaea</taxon>
        <taxon>Methanobacteriati</taxon>
        <taxon>Methanobacteriota</taxon>
        <taxon>Methanomada group</taxon>
        <taxon>Methanobacteria</taxon>
        <taxon>Methanobacteriales</taxon>
        <taxon>Methanobacteriaceae</taxon>
        <taxon>Methanobacterium</taxon>
    </lineage>
</organism>
<dbReference type="EMBL" id="CP006933">
    <property type="protein sequence ID" value="AIS33137.1"/>
    <property type="molecule type" value="Genomic_DNA"/>
</dbReference>
<dbReference type="AlphaFoldDB" id="A0A089ZG29"/>
<evidence type="ECO:0000313" key="2">
    <source>
        <dbReference type="EMBL" id="AIS33137.1"/>
    </source>
</evidence>
<keyword evidence="1" id="KW-0812">Transmembrane</keyword>
<feature type="transmembrane region" description="Helical" evidence="1">
    <location>
        <begin position="7"/>
        <end position="24"/>
    </location>
</feature>
<name>A0A089ZG29_METFO</name>